<sequence>MKGKDMPATRRRPSLSYAPFRASLLVILALAFFIGIFWIINEYQTYRESIANIRHTYRELYQARVREEMDNMLGFIVHRRSQADMRVENELREKVRTAYTIASHIYRMYREEKNTPELRAMVAEILRPIRWNNGRGSYFAGRLEEGTIDLFADNPFLEGLKIGRLPDGQGRSLPPEIIRILRDKGAGIYRYRFMKEDVGDRSFPGILFVKYFAPFDWYIGAAVSNEAMEHLLQEDILSTIQDIRFDEDGFILCFRFDGTIISHPEKKFIGRSITDLVGSQGTPYGRAMLEAALKPEGEHYIHYQMNQGGSRKSGQRLSYVQAYPDWNWILATDMSMASMEKAITEETRTYVTISFKNVFIFIGLFAVAVLFLLGLAYYHSSKIKHGISLFTDFFRKAADNQVKIRDQDLAFAEFEDLARLANTMVDDRIQKERILRRDELRLDTLLQLGMMEGHDIRDKYDFVLHRIVQITGSASGYIALVNNTQTHATLCSRVTIHTGQFGLGPDDNAAPRSVEEGDLIGTCVLKKKPFILNTTAQTNRFPAYPYSRPVRRRLDVPISNDSRVVLVAGVCDSSRDYDNSDIRQMTMLLEGMWLHVLKICSEKERAILERQVIAISEEERSRIGRDLHDDLGSHLSGVELLSKVLQQKLEKEVPAEAEQLGAIRELIREAIEKTRRLSRGLYPVHIREYGLKAAIEELVVELEQLFPVRCSLSIDPQVEEVATNQASHVYYIIREAMFNAARHGRPEKIEIIVRREHLHLSVRIIDNGKGFAEKDSKKGMGLHTMQYRAKAIGASLNIEPGPTGGTMVTLEGKVFK</sequence>
<evidence type="ECO:0000256" key="2">
    <source>
        <dbReference type="ARBA" id="ARBA00004651"/>
    </source>
</evidence>
<dbReference type="Pfam" id="PF08269">
    <property type="entry name" value="dCache_2"/>
    <property type="match status" value="1"/>
</dbReference>
<dbReference type="InterPro" id="IPR003018">
    <property type="entry name" value="GAF"/>
</dbReference>
<evidence type="ECO:0000256" key="11">
    <source>
        <dbReference type="ARBA" id="ARBA00022989"/>
    </source>
</evidence>
<dbReference type="Proteomes" id="UP001063350">
    <property type="component" value="Chromosome"/>
</dbReference>
<evidence type="ECO:0000256" key="13">
    <source>
        <dbReference type="ARBA" id="ARBA00023136"/>
    </source>
</evidence>
<dbReference type="KEGG" id="ddu:GF1_07650"/>
<evidence type="ECO:0000256" key="1">
    <source>
        <dbReference type="ARBA" id="ARBA00000085"/>
    </source>
</evidence>
<dbReference type="GO" id="GO:0046983">
    <property type="term" value="F:protein dimerization activity"/>
    <property type="evidence" value="ECO:0007669"/>
    <property type="project" value="InterPro"/>
</dbReference>
<protein>
    <recommendedName>
        <fullName evidence="3">histidine kinase</fullName>
        <ecNumber evidence="3">2.7.13.3</ecNumber>
    </recommendedName>
</protein>
<dbReference type="Pfam" id="PF07730">
    <property type="entry name" value="HisKA_3"/>
    <property type="match status" value="1"/>
</dbReference>
<dbReference type="InterPro" id="IPR029016">
    <property type="entry name" value="GAF-like_dom_sf"/>
</dbReference>
<accession>A0A915XH87</accession>
<dbReference type="Pfam" id="PF13185">
    <property type="entry name" value="GAF_2"/>
    <property type="match status" value="1"/>
</dbReference>
<keyword evidence="13 14" id="KW-0472">Membrane</keyword>
<proteinExistence type="predicted"/>
<keyword evidence="10" id="KW-0067">ATP-binding</keyword>
<evidence type="ECO:0000256" key="10">
    <source>
        <dbReference type="ARBA" id="ARBA00022840"/>
    </source>
</evidence>
<keyword evidence="9" id="KW-0418">Kinase</keyword>
<evidence type="ECO:0000259" key="15">
    <source>
        <dbReference type="PROSITE" id="PS50109"/>
    </source>
</evidence>
<evidence type="ECO:0000256" key="12">
    <source>
        <dbReference type="ARBA" id="ARBA00023012"/>
    </source>
</evidence>
<feature type="transmembrane region" description="Helical" evidence="14">
    <location>
        <begin position="358"/>
        <end position="378"/>
    </location>
</feature>
<name>A0A915XH87_9BACT</name>
<keyword evidence="5" id="KW-0597">Phosphoprotein</keyword>
<evidence type="ECO:0000256" key="4">
    <source>
        <dbReference type="ARBA" id="ARBA00022475"/>
    </source>
</evidence>
<comment type="catalytic activity">
    <reaction evidence="1">
        <text>ATP + protein L-histidine = ADP + protein N-phospho-L-histidine.</text>
        <dbReference type="EC" id="2.7.13.3"/>
    </reaction>
</comment>
<feature type="transmembrane region" description="Helical" evidence="14">
    <location>
        <begin position="20"/>
        <end position="40"/>
    </location>
</feature>
<dbReference type="InterPro" id="IPR011712">
    <property type="entry name" value="Sig_transdc_His_kin_sub3_dim/P"/>
</dbReference>
<dbReference type="SUPFAM" id="SSF55874">
    <property type="entry name" value="ATPase domain of HSP90 chaperone/DNA topoisomerase II/histidine kinase"/>
    <property type="match status" value="1"/>
</dbReference>
<dbReference type="PROSITE" id="PS50109">
    <property type="entry name" value="HIS_KIN"/>
    <property type="match status" value="1"/>
</dbReference>
<gene>
    <name evidence="16" type="ORF">GF1_07650</name>
</gene>
<keyword evidence="4" id="KW-1003">Cell membrane</keyword>
<evidence type="ECO:0000256" key="6">
    <source>
        <dbReference type="ARBA" id="ARBA00022679"/>
    </source>
</evidence>
<dbReference type="GO" id="GO:0005886">
    <property type="term" value="C:plasma membrane"/>
    <property type="evidence" value="ECO:0007669"/>
    <property type="project" value="UniProtKB-SubCell"/>
</dbReference>
<feature type="domain" description="Histidine kinase" evidence="15">
    <location>
        <begin position="626"/>
        <end position="816"/>
    </location>
</feature>
<dbReference type="Gene3D" id="3.30.450.20">
    <property type="entry name" value="PAS domain"/>
    <property type="match status" value="2"/>
</dbReference>
<comment type="subcellular location">
    <subcellularLocation>
        <location evidence="2">Cell membrane</location>
        <topology evidence="2">Multi-pass membrane protein</topology>
    </subcellularLocation>
</comment>
<evidence type="ECO:0000256" key="3">
    <source>
        <dbReference type="ARBA" id="ARBA00012438"/>
    </source>
</evidence>
<dbReference type="InterPro" id="IPR033480">
    <property type="entry name" value="sCache_2"/>
</dbReference>
<dbReference type="Gene3D" id="1.20.5.1930">
    <property type="match status" value="1"/>
</dbReference>
<dbReference type="RefSeq" id="WP_267928289.1">
    <property type="nucleotide sequence ID" value="NZ_AP024233.1"/>
</dbReference>
<evidence type="ECO:0000256" key="8">
    <source>
        <dbReference type="ARBA" id="ARBA00022741"/>
    </source>
</evidence>
<evidence type="ECO:0000256" key="5">
    <source>
        <dbReference type="ARBA" id="ARBA00022553"/>
    </source>
</evidence>
<organism evidence="16 17">
    <name type="scientific">Desulfolithobacter dissulfuricans</name>
    <dbReference type="NCBI Taxonomy" id="2795293"/>
    <lineage>
        <taxon>Bacteria</taxon>
        <taxon>Pseudomonadati</taxon>
        <taxon>Thermodesulfobacteriota</taxon>
        <taxon>Desulfobulbia</taxon>
        <taxon>Desulfobulbales</taxon>
        <taxon>Desulfobulbaceae</taxon>
        <taxon>Desulfolithobacter</taxon>
    </lineage>
</organism>
<keyword evidence="17" id="KW-1185">Reference proteome</keyword>
<dbReference type="PANTHER" id="PTHR24421">
    <property type="entry name" value="NITRATE/NITRITE SENSOR PROTEIN NARX-RELATED"/>
    <property type="match status" value="1"/>
</dbReference>
<dbReference type="EMBL" id="AP024233">
    <property type="protein sequence ID" value="BCO08389.1"/>
    <property type="molecule type" value="Genomic_DNA"/>
</dbReference>
<evidence type="ECO:0000256" key="7">
    <source>
        <dbReference type="ARBA" id="ARBA00022692"/>
    </source>
</evidence>
<keyword evidence="6" id="KW-0808">Transferase</keyword>
<dbReference type="GO" id="GO:0005524">
    <property type="term" value="F:ATP binding"/>
    <property type="evidence" value="ECO:0007669"/>
    <property type="project" value="UniProtKB-KW"/>
</dbReference>
<dbReference type="PANTHER" id="PTHR24421:SF10">
    <property type="entry name" value="NITRATE_NITRITE SENSOR PROTEIN NARQ"/>
    <property type="match status" value="1"/>
</dbReference>
<dbReference type="GO" id="GO:0000155">
    <property type="term" value="F:phosphorelay sensor kinase activity"/>
    <property type="evidence" value="ECO:0007669"/>
    <property type="project" value="InterPro"/>
</dbReference>
<dbReference type="InterPro" id="IPR003594">
    <property type="entry name" value="HATPase_dom"/>
</dbReference>
<evidence type="ECO:0000313" key="16">
    <source>
        <dbReference type="EMBL" id="BCO08389.1"/>
    </source>
</evidence>
<dbReference type="SUPFAM" id="SSF55781">
    <property type="entry name" value="GAF domain-like"/>
    <property type="match status" value="1"/>
</dbReference>
<dbReference type="Gene3D" id="3.30.565.10">
    <property type="entry name" value="Histidine kinase-like ATPase, C-terminal domain"/>
    <property type="match status" value="1"/>
</dbReference>
<keyword evidence="8" id="KW-0547">Nucleotide-binding</keyword>
<evidence type="ECO:0000256" key="14">
    <source>
        <dbReference type="SAM" id="Phobius"/>
    </source>
</evidence>
<keyword evidence="11 14" id="KW-1133">Transmembrane helix</keyword>
<dbReference type="InterPro" id="IPR050482">
    <property type="entry name" value="Sensor_HK_TwoCompSys"/>
</dbReference>
<dbReference type="InterPro" id="IPR004010">
    <property type="entry name" value="Double_Cache_2"/>
</dbReference>
<keyword evidence="12" id="KW-0902">Two-component regulatory system</keyword>
<dbReference type="InterPro" id="IPR005467">
    <property type="entry name" value="His_kinase_dom"/>
</dbReference>
<dbReference type="SMART" id="SM00387">
    <property type="entry name" value="HATPase_c"/>
    <property type="match status" value="1"/>
</dbReference>
<reference evidence="16" key="1">
    <citation type="submission" date="2020-12" db="EMBL/GenBank/DDBJ databases">
        <title>Desulfobium dissulfuricans gen. nov., sp. nov., a novel mesophilic, sulfate-reducing bacterium isolated from a deep-sea hydrothermal vent.</title>
        <authorList>
            <person name="Hashimoto Y."/>
            <person name="Tame A."/>
            <person name="Sawayama S."/>
            <person name="Miyazaki J."/>
            <person name="Takai K."/>
            <person name="Nakagawa S."/>
        </authorList>
    </citation>
    <scope>NUCLEOTIDE SEQUENCE</scope>
    <source>
        <strain evidence="16">GF1</strain>
    </source>
</reference>
<dbReference type="CDD" id="cd16917">
    <property type="entry name" value="HATPase_UhpB-NarQ-NarX-like"/>
    <property type="match status" value="1"/>
</dbReference>
<keyword evidence="7 14" id="KW-0812">Transmembrane</keyword>
<dbReference type="AlphaFoldDB" id="A0A915XH87"/>
<dbReference type="SMART" id="SM01049">
    <property type="entry name" value="Cache_2"/>
    <property type="match status" value="2"/>
</dbReference>
<dbReference type="Gene3D" id="3.30.450.40">
    <property type="match status" value="1"/>
</dbReference>
<evidence type="ECO:0000313" key="17">
    <source>
        <dbReference type="Proteomes" id="UP001063350"/>
    </source>
</evidence>
<dbReference type="EC" id="2.7.13.3" evidence="3"/>
<evidence type="ECO:0000256" key="9">
    <source>
        <dbReference type="ARBA" id="ARBA00022777"/>
    </source>
</evidence>
<dbReference type="InterPro" id="IPR036890">
    <property type="entry name" value="HATPase_C_sf"/>
</dbReference>
<dbReference type="Pfam" id="PF02518">
    <property type="entry name" value="HATPase_c"/>
    <property type="match status" value="1"/>
</dbReference>